<evidence type="ECO:0000256" key="2">
    <source>
        <dbReference type="ARBA" id="ARBA00023136"/>
    </source>
</evidence>
<dbReference type="InterPro" id="IPR050768">
    <property type="entry name" value="UPF0353/GerABKA_families"/>
</dbReference>
<dbReference type="PANTHER" id="PTHR22550">
    <property type="entry name" value="SPORE GERMINATION PROTEIN"/>
    <property type="match status" value="1"/>
</dbReference>
<dbReference type="AlphaFoldDB" id="A0A081NY77"/>
<dbReference type="OrthoDB" id="1726708at2"/>
<evidence type="ECO:0000256" key="1">
    <source>
        <dbReference type="ARBA" id="ARBA00005278"/>
    </source>
</evidence>
<dbReference type="PIRSF" id="PIRSF005690">
    <property type="entry name" value="GerBA"/>
    <property type="match status" value="1"/>
</dbReference>
<feature type="transmembrane region" description="Helical" evidence="3">
    <location>
        <begin position="462"/>
        <end position="485"/>
    </location>
</feature>
<evidence type="ECO:0000313" key="4">
    <source>
        <dbReference type="EMBL" id="KEQ23400.1"/>
    </source>
</evidence>
<dbReference type="Proteomes" id="UP000028123">
    <property type="component" value="Unassembled WGS sequence"/>
</dbReference>
<protein>
    <submittedName>
        <fullName evidence="4">Spore gernimation protein</fullName>
    </submittedName>
</protein>
<evidence type="ECO:0000313" key="5">
    <source>
        <dbReference type="Proteomes" id="UP000028123"/>
    </source>
</evidence>
<comment type="similarity">
    <text evidence="1">Belongs to the GerABKA family.</text>
</comment>
<keyword evidence="3" id="KW-1133">Transmembrane helix</keyword>
<dbReference type="PANTHER" id="PTHR22550:SF5">
    <property type="entry name" value="LEUCINE ZIPPER PROTEIN 4"/>
    <property type="match status" value="1"/>
</dbReference>
<reference evidence="4 5" key="1">
    <citation type="submission" date="2014-06" db="EMBL/GenBank/DDBJ databases">
        <title>Draft genome sequence of Paenibacillus sp. MSt1.</title>
        <authorList>
            <person name="Aw Y.K."/>
            <person name="Ong K.S."/>
            <person name="Gan H.M."/>
            <person name="Lee S.M."/>
        </authorList>
    </citation>
    <scope>NUCLEOTIDE SEQUENCE [LARGE SCALE GENOMIC DNA]</scope>
    <source>
        <strain evidence="4 5">MSt1</strain>
    </source>
</reference>
<name>A0A081NY77_9BACL</name>
<dbReference type="InterPro" id="IPR004995">
    <property type="entry name" value="Spore_Ger"/>
</dbReference>
<proteinExistence type="inferred from homology"/>
<comment type="caution">
    <text evidence="4">The sequence shown here is derived from an EMBL/GenBank/DDBJ whole genome shotgun (WGS) entry which is preliminary data.</text>
</comment>
<accession>A0A081NY77</accession>
<dbReference type="eggNOG" id="COG0697">
    <property type="taxonomic scope" value="Bacteria"/>
</dbReference>
<dbReference type="GO" id="GO:0016020">
    <property type="term" value="C:membrane"/>
    <property type="evidence" value="ECO:0007669"/>
    <property type="project" value="InterPro"/>
</dbReference>
<dbReference type="EMBL" id="JNVM01000022">
    <property type="protein sequence ID" value="KEQ23400.1"/>
    <property type="molecule type" value="Genomic_DNA"/>
</dbReference>
<evidence type="ECO:0000256" key="3">
    <source>
        <dbReference type="SAM" id="Phobius"/>
    </source>
</evidence>
<feature type="transmembrane region" description="Helical" evidence="3">
    <location>
        <begin position="300"/>
        <end position="321"/>
    </location>
</feature>
<keyword evidence="3" id="KW-0812">Transmembrane</keyword>
<dbReference type="GO" id="GO:0009847">
    <property type="term" value="P:spore germination"/>
    <property type="evidence" value="ECO:0007669"/>
    <property type="project" value="InterPro"/>
</dbReference>
<keyword evidence="2 3" id="KW-0472">Membrane</keyword>
<feature type="transmembrane region" description="Helical" evidence="3">
    <location>
        <begin position="431"/>
        <end position="450"/>
    </location>
</feature>
<sequence>MWKFISTLTRHWEIIVQAVLCSLVPYGVYKLGAWLKSALTIRSSGKPASEEQLYVFTGKFEKDLPELQDRLGHNDDILIRTFEIGGARTKAALILVKELADKNYIDTHILPLLMSDFAMPSCADELPLHIKNRILSVSELGEAGNLRDLLPGLWKGNAGLLIDGCPNVFVLASGSEKKRSLGEPASEALVRGPRVSFNESLADNTALLRQLGGSHTLCIVYTLVGRKAPRTVAIAYNSDIANDTLVQEVRKRIARIDIDDVPDSGYIEQFIEDNHLTLFPQVQNTERPDRVNCALMEGRVTILLDGSPFALIVPVSISMLLQSPEDYYERWIPGTLVRMLRYIAALISTVGPALYISFISFHQGLIPTKLAVSIAGSREGVPFPSLIEALIMEVSIEILREAGLRLPKPIGQTIGIVGGLVIGEAAVQAGIVSPIMVIVVAITAISSFAIPQYSSGIALRIIRFGTMFSAAVFGLYGVILFFLLVCSHLAKLKSFGIPYLSPVAPYRLGDWKDFVLRAPLSLMTRRPKAMQVKQPKRRG</sequence>
<keyword evidence="5" id="KW-1185">Reference proteome</keyword>
<organism evidence="4 5">
    <name type="scientific">Paenibacillus tyrfis</name>
    <dbReference type="NCBI Taxonomy" id="1501230"/>
    <lineage>
        <taxon>Bacteria</taxon>
        <taxon>Bacillati</taxon>
        <taxon>Bacillota</taxon>
        <taxon>Bacilli</taxon>
        <taxon>Bacillales</taxon>
        <taxon>Paenibacillaceae</taxon>
        <taxon>Paenibacillus</taxon>
    </lineage>
</organism>
<gene>
    <name evidence="4" type="ORF">ET33_16320</name>
</gene>
<feature type="transmembrane region" description="Helical" evidence="3">
    <location>
        <begin position="342"/>
        <end position="361"/>
    </location>
</feature>
<dbReference type="Pfam" id="PF03323">
    <property type="entry name" value="GerA"/>
    <property type="match status" value="1"/>
</dbReference>
<dbReference type="RefSeq" id="WP_036688527.1">
    <property type="nucleotide sequence ID" value="NZ_JNVM01000022.1"/>
</dbReference>